<dbReference type="Gene3D" id="1.20.1250.20">
    <property type="entry name" value="MFS general substrate transporter like domains"/>
    <property type="match status" value="1"/>
</dbReference>
<dbReference type="InterPro" id="IPR011701">
    <property type="entry name" value="MFS"/>
</dbReference>
<dbReference type="InParanoid" id="A0A316VYW0"/>
<dbReference type="InterPro" id="IPR036259">
    <property type="entry name" value="MFS_trans_sf"/>
</dbReference>
<feature type="transmembrane region" description="Helical" evidence="5">
    <location>
        <begin position="388"/>
        <end position="409"/>
    </location>
</feature>
<feature type="transmembrane region" description="Helical" evidence="5">
    <location>
        <begin position="320"/>
        <end position="342"/>
    </location>
</feature>
<dbReference type="OrthoDB" id="6770063at2759"/>
<evidence type="ECO:0000256" key="5">
    <source>
        <dbReference type="SAM" id="Phobius"/>
    </source>
</evidence>
<gene>
    <name evidence="7" type="ORF">IE81DRAFT_116836</name>
</gene>
<feature type="transmembrane region" description="Helical" evidence="5">
    <location>
        <begin position="87"/>
        <end position="108"/>
    </location>
</feature>
<reference evidence="7 8" key="1">
    <citation type="journal article" date="2018" name="Mol. Biol. Evol.">
        <title>Broad Genomic Sampling Reveals a Smut Pathogenic Ancestry of the Fungal Clade Ustilaginomycotina.</title>
        <authorList>
            <person name="Kijpornyongpan T."/>
            <person name="Mondo S.J."/>
            <person name="Barry K."/>
            <person name="Sandor L."/>
            <person name="Lee J."/>
            <person name="Lipzen A."/>
            <person name="Pangilinan J."/>
            <person name="LaButti K."/>
            <person name="Hainaut M."/>
            <person name="Henrissat B."/>
            <person name="Grigoriev I.V."/>
            <person name="Spatafora J.W."/>
            <person name="Aime M.C."/>
        </authorList>
    </citation>
    <scope>NUCLEOTIDE SEQUENCE [LARGE SCALE GENOMIC DNA]</scope>
    <source>
        <strain evidence="7 8">MCA 4658</strain>
    </source>
</reference>
<dbReference type="Proteomes" id="UP000245783">
    <property type="component" value="Unassembled WGS sequence"/>
</dbReference>
<feature type="transmembrane region" description="Helical" evidence="5">
    <location>
        <begin position="354"/>
        <end position="376"/>
    </location>
</feature>
<feature type="transmembrane region" description="Helical" evidence="5">
    <location>
        <begin position="262"/>
        <end position="283"/>
    </location>
</feature>
<dbReference type="Pfam" id="PF07690">
    <property type="entry name" value="MFS_1"/>
    <property type="match status" value="1"/>
</dbReference>
<dbReference type="PANTHER" id="PTHR23502:SF60">
    <property type="entry name" value="MAJOR FACILITATOR SUPERFAMILY (MFS) PROFILE DOMAIN-CONTAINING PROTEIN-RELATED"/>
    <property type="match status" value="1"/>
</dbReference>
<dbReference type="RefSeq" id="XP_025369792.1">
    <property type="nucleotide sequence ID" value="XM_025510144.1"/>
</dbReference>
<feature type="transmembrane region" description="Helical" evidence="5">
    <location>
        <begin position="232"/>
        <end position="250"/>
    </location>
</feature>
<name>A0A316VYW0_9BASI</name>
<dbReference type="PROSITE" id="PS50850">
    <property type="entry name" value="MFS"/>
    <property type="match status" value="1"/>
</dbReference>
<organism evidence="7 8">
    <name type="scientific">Ceraceosorus guamensis</name>
    <dbReference type="NCBI Taxonomy" id="1522189"/>
    <lineage>
        <taxon>Eukaryota</taxon>
        <taxon>Fungi</taxon>
        <taxon>Dikarya</taxon>
        <taxon>Basidiomycota</taxon>
        <taxon>Ustilaginomycotina</taxon>
        <taxon>Exobasidiomycetes</taxon>
        <taxon>Ceraceosorales</taxon>
        <taxon>Ceraceosoraceae</taxon>
        <taxon>Ceraceosorus</taxon>
    </lineage>
</organism>
<accession>A0A316VYW0</accession>
<dbReference type="STRING" id="1522189.A0A316VYW0"/>
<comment type="subcellular location">
    <subcellularLocation>
        <location evidence="1">Membrane</location>
        <topology evidence="1">Multi-pass membrane protein</topology>
    </subcellularLocation>
</comment>
<evidence type="ECO:0000256" key="3">
    <source>
        <dbReference type="ARBA" id="ARBA00022989"/>
    </source>
</evidence>
<dbReference type="InterPro" id="IPR020846">
    <property type="entry name" value="MFS_dom"/>
</dbReference>
<feature type="transmembrane region" description="Helical" evidence="5">
    <location>
        <begin position="115"/>
        <end position="138"/>
    </location>
</feature>
<dbReference type="GO" id="GO:0005886">
    <property type="term" value="C:plasma membrane"/>
    <property type="evidence" value="ECO:0007669"/>
    <property type="project" value="TreeGrafter"/>
</dbReference>
<dbReference type="EMBL" id="KZ819377">
    <property type="protein sequence ID" value="PWN42632.1"/>
    <property type="molecule type" value="Genomic_DNA"/>
</dbReference>
<proteinExistence type="predicted"/>
<evidence type="ECO:0000256" key="4">
    <source>
        <dbReference type="ARBA" id="ARBA00023136"/>
    </source>
</evidence>
<feature type="transmembrane region" description="Helical" evidence="5">
    <location>
        <begin position="36"/>
        <end position="55"/>
    </location>
</feature>
<keyword evidence="4 5" id="KW-0472">Membrane</keyword>
<evidence type="ECO:0000313" key="7">
    <source>
        <dbReference type="EMBL" id="PWN42632.1"/>
    </source>
</evidence>
<dbReference type="PANTHER" id="PTHR23502">
    <property type="entry name" value="MAJOR FACILITATOR SUPERFAMILY"/>
    <property type="match status" value="1"/>
</dbReference>
<keyword evidence="2 5" id="KW-0812">Transmembrane</keyword>
<feature type="transmembrane region" description="Helical" evidence="5">
    <location>
        <begin position="295"/>
        <end position="314"/>
    </location>
</feature>
<dbReference type="AlphaFoldDB" id="A0A316VYW0"/>
<dbReference type="SUPFAM" id="SSF103473">
    <property type="entry name" value="MFS general substrate transporter"/>
    <property type="match status" value="1"/>
</dbReference>
<keyword evidence="8" id="KW-1185">Reference proteome</keyword>
<evidence type="ECO:0000259" key="6">
    <source>
        <dbReference type="PROSITE" id="PS50850"/>
    </source>
</evidence>
<sequence>MVSNDSCETVGVAHVAPALGYISKDLGIHSGIQRGAIIAVYIASFTIAHLIHSPISEAWGRRPVLVSFFNSLCAIATDTRTLLAFRFLSGVGTCASLGTGGAVLVDLWHGDDRALALSIFSIAPQLGPLVGPIMGGYMTQQLGSSWRLELGLTSAAIAVALGATVLRVPETLAARIPHLRAGEVRTQQGVKALYAASQQTQRSAPPFAAEVVLRPIILLGCEPAIQLAATRLGVCFSVFYLMATTFPAVYGTCYEERLGVASLHYIALFVGTMIGAVLSSRSLHLSRGCAPESKFRPLMWFGCFPTCGVLLYGWSACNGLHWLLADVGVTVFACGLAASVVIVQSYLAECYSSLAASALSASVLTRSLLGFAAPLLGETLYHHLGLGWGNTLLAVSAGLVGVPLPFIMLRHGQAFRLASRYATKSRDIESEPCV</sequence>
<evidence type="ECO:0000313" key="8">
    <source>
        <dbReference type="Proteomes" id="UP000245783"/>
    </source>
</evidence>
<protein>
    <submittedName>
        <fullName evidence="7">MFS general substrate transporter</fullName>
    </submittedName>
</protein>
<keyword evidence="3 5" id="KW-1133">Transmembrane helix</keyword>
<dbReference type="GeneID" id="37032014"/>
<evidence type="ECO:0000256" key="1">
    <source>
        <dbReference type="ARBA" id="ARBA00004141"/>
    </source>
</evidence>
<feature type="domain" description="Major facilitator superfamily (MFS) profile" evidence="6">
    <location>
        <begin position="1"/>
        <end position="413"/>
    </location>
</feature>
<dbReference type="GO" id="GO:0022857">
    <property type="term" value="F:transmembrane transporter activity"/>
    <property type="evidence" value="ECO:0007669"/>
    <property type="project" value="InterPro"/>
</dbReference>
<evidence type="ECO:0000256" key="2">
    <source>
        <dbReference type="ARBA" id="ARBA00022692"/>
    </source>
</evidence>